<feature type="compositionally biased region" description="Acidic residues" evidence="1">
    <location>
        <begin position="366"/>
        <end position="382"/>
    </location>
</feature>
<accession>A0ABR3EM19</accession>
<feature type="compositionally biased region" description="Basic and acidic residues" evidence="1">
    <location>
        <begin position="418"/>
        <end position="450"/>
    </location>
</feature>
<feature type="compositionally biased region" description="Acidic residues" evidence="1">
    <location>
        <begin position="394"/>
        <end position="406"/>
    </location>
</feature>
<feature type="region of interest" description="Disordered" evidence="1">
    <location>
        <begin position="327"/>
        <end position="450"/>
    </location>
</feature>
<protein>
    <recommendedName>
        <fullName evidence="2">DUF8191 domain-containing protein</fullName>
    </recommendedName>
</protein>
<dbReference type="Proteomes" id="UP001465976">
    <property type="component" value="Unassembled WGS sequence"/>
</dbReference>
<gene>
    <name evidence="3" type="ORF">V5O48_018122</name>
</gene>
<organism evidence="3 4">
    <name type="scientific">Marasmius crinis-equi</name>
    <dbReference type="NCBI Taxonomy" id="585013"/>
    <lineage>
        <taxon>Eukaryota</taxon>
        <taxon>Fungi</taxon>
        <taxon>Dikarya</taxon>
        <taxon>Basidiomycota</taxon>
        <taxon>Agaricomycotina</taxon>
        <taxon>Agaricomycetes</taxon>
        <taxon>Agaricomycetidae</taxon>
        <taxon>Agaricales</taxon>
        <taxon>Marasmiineae</taxon>
        <taxon>Marasmiaceae</taxon>
        <taxon>Marasmius</taxon>
    </lineage>
</organism>
<reference evidence="3 4" key="1">
    <citation type="submission" date="2024-02" db="EMBL/GenBank/DDBJ databases">
        <title>A draft genome for the cacao thread blight pathogen Marasmius crinis-equi.</title>
        <authorList>
            <person name="Cohen S.P."/>
            <person name="Baruah I.K."/>
            <person name="Amoako-Attah I."/>
            <person name="Bukari Y."/>
            <person name="Meinhardt L.W."/>
            <person name="Bailey B.A."/>
        </authorList>
    </citation>
    <scope>NUCLEOTIDE SEQUENCE [LARGE SCALE GENOMIC DNA]</scope>
    <source>
        <strain evidence="3 4">GH-76</strain>
    </source>
</reference>
<dbReference type="Pfam" id="PF26609">
    <property type="entry name" value="DUF8191"/>
    <property type="match status" value="1"/>
</dbReference>
<evidence type="ECO:0000256" key="1">
    <source>
        <dbReference type="SAM" id="MobiDB-lite"/>
    </source>
</evidence>
<evidence type="ECO:0000313" key="4">
    <source>
        <dbReference type="Proteomes" id="UP001465976"/>
    </source>
</evidence>
<feature type="domain" description="DUF8191" evidence="2">
    <location>
        <begin position="207"/>
        <end position="284"/>
    </location>
</feature>
<proteinExistence type="predicted"/>
<feature type="region of interest" description="Disordered" evidence="1">
    <location>
        <begin position="68"/>
        <end position="96"/>
    </location>
</feature>
<comment type="caution">
    <text evidence="3">The sequence shown here is derived from an EMBL/GenBank/DDBJ whole genome shotgun (WGS) entry which is preliminary data.</text>
</comment>
<dbReference type="EMBL" id="JBAHYK010003100">
    <property type="protein sequence ID" value="KAL0563936.1"/>
    <property type="molecule type" value="Genomic_DNA"/>
</dbReference>
<dbReference type="InterPro" id="IPR058504">
    <property type="entry name" value="DUF8191"/>
</dbReference>
<name>A0ABR3EM19_9AGAR</name>
<feature type="compositionally biased region" description="Polar residues" evidence="1">
    <location>
        <begin position="68"/>
        <end position="90"/>
    </location>
</feature>
<keyword evidence="4" id="KW-1185">Reference proteome</keyword>
<sequence>MEREKLLKGIILTQKQTIDNLQRESSHLRAALRVFTNDATDGDDNHRVGDQTLYEDAIEGDIDQIMQSLSDGGDPNSTLSGTSSEGTDMNQENKGDVGNKEALLDEGVLVPVWDGIENVYRCTLCGWEIVERECQHCGAEYADYVCEENPDGLKMDESDATFHIQNEEHFLPALRSATPLLEVDPARLRPDTVAYGYDDSLTEYKALLERGATRLMCETFSLQYSDDSGIVLEMTANEELLDTWAGRSIVDAGCESWRVFLGREIHLSSDDLDGSTYLEDFLEEALLYGAKAPGLNSEEVVDTPELYWTTEQVGDGSWETKAVRRTDGEVAAKASTTEPSQPDFVGSNVNDDETGLAPVNAQNEGDTQEPDGYESSLDEDELNPPMVIAKNEYESDNSTDDDDEPSMDAYSGEEKEDGFESEREEKFWGAEEERYKFEGDSDRELTEEYD</sequence>
<evidence type="ECO:0000259" key="2">
    <source>
        <dbReference type="Pfam" id="PF26609"/>
    </source>
</evidence>
<evidence type="ECO:0000313" key="3">
    <source>
        <dbReference type="EMBL" id="KAL0563936.1"/>
    </source>
</evidence>
<feature type="non-terminal residue" evidence="3">
    <location>
        <position position="450"/>
    </location>
</feature>